<organism evidence="6 7">
    <name type="scientific">Actinomadura fulvescens</name>
    <dbReference type="NCBI Taxonomy" id="46160"/>
    <lineage>
        <taxon>Bacteria</taxon>
        <taxon>Bacillati</taxon>
        <taxon>Actinomycetota</taxon>
        <taxon>Actinomycetes</taxon>
        <taxon>Streptosporangiales</taxon>
        <taxon>Thermomonosporaceae</taxon>
        <taxon>Actinomadura</taxon>
    </lineage>
</organism>
<dbReference type="SUPFAM" id="SSF52777">
    <property type="entry name" value="CoA-dependent acyltransferases"/>
    <property type="match status" value="2"/>
</dbReference>
<dbReference type="RefSeq" id="WP_344548437.1">
    <property type="nucleotide sequence ID" value="NZ_BAAATD010000019.1"/>
</dbReference>
<evidence type="ECO:0000259" key="5">
    <source>
        <dbReference type="PROSITE" id="PS50075"/>
    </source>
</evidence>
<dbReference type="SMART" id="SM00823">
    <property type="entry name" value="PKS_PP"/>
    <property type="match status" value="1"/>
</dbReference>
<dbReference type="Proteomes" id="UP001501509">
    <property type="component" value="Unassembled WGS sequence"/>
</dbReference>
<name>A0ABN3QTP3_9ACTN</name>
<evidence type="ECO:0000313" key="7">
    <source>
        <dbReference type="Proteomes" id="UP001501509"/>
    </source>
</evidence>
<dbReference type="InterPro" id="IPR036736">
    <property type="entry name" value="ACP-like_sf"/>
</dbReference>
<dbReference type="Gene3D" id="3.30.559.10">
    <property type="entry name" value="Chloramphenicol acetyltransferase-like domain"/>
    <property type="match status" value="1"/>
</dbReference>
<dbReference type="PROSITE" id="PS50075">
    <property type="entry name" value="CARRIER"/>
    <property type="match status" value="1"/>
</dbReference>
<feature type="domain" description="Carrier" evidence="5">
    <location>
        <begin position="930"/>
        <end position="1005"/>
    </location>
</feature>
<dbReference type="SUPFAM" id="SSF47336">
    <property type="entry name" value="ACP-like"/>
    <property type="match status" value="1"/>
</dbReference>
<dbReference type="PROSITE" id="PS00012">
    <property type="entry name" value="PHOSPHOPANTETHEINE"/>
    <property type="match status" value="1"/>
</dbReference>
<dbReference type="InterPro" id="IPR006162">
    <property type="entry name" value="Ppantetheine_attach_site"/>
</dbReference>
<dbReference type="PANTHER" id="PTHR45527:SF1">
    <property type="entry name" value="FATTY ACID SYNTHASE"/>
    <property type="match status" value="1"/>
</dbReference>
<evidence type="ECO:0000256" key="4">
    <source>
        <dbReference type="SAM" id="MobiDB-lite"/>
    </source>
</evidence>
<keyword evidence="3" id="KW-0597">Phosphoprotein</keyword>
<dbReference type="PANTHER" id="PTHR45527">
    <property type="entry name" value="NONRIBOSOMAL PEPTIDE SYNTHETASE"/>
    <property type="match status" value="1"/>
</dbReference>
<dbReference type="Pfam" id="PF00668">
    <property type="entry name" value="Condensation"/>
    <property type="match status" value="1"/>
</dbReference>
<comment type="caution">
    <text evidence="6">The sequence shown here is derived from an EMBL/GenBank/DDBJ whole genome shotgun (WGS) entry which is preliminary data.</text>
</comment>
<protein>
    <recommendedName>
        <fullName evidence="5">Carrier domain-containing protein</fullName>
    </recommendedName>
</protein>
<dbReference type="InterPro" id="IPR020806">
    <property type="entry name" value="PKS_PP-bd"/>
</dbReference>
<evidence type="ECO:0000256" key="2">
    <source>
        <dbReference type="ARBA" id="ARBA00022450"/>
    </source>
</evidence>
<keyword evidence="7" id="KW-1185">Reference proteome</keyword>
<dbReference type="InterPro" id="IPR042099">
    <property type="entry name" value="ANL_N_sf"/>
</dbReference>
<evidence type="ECO:0000256" key="1">
    <source>
        <dbReference type="ARBA" id="ARBA00001957"/>
    </source>
</evidence>
<dbReference type="Pfam" id="PF00550">
    <property type="entry name" value="PP-binding"/>
    <property type="match status" value="1"/>
</dbReference>
<accession>A0ABN3QTP3</accession>
<dbReference type="Gene3D" id="3.40.50.12780">
    <property type="entry name" value="N-terminal domain of ligase-like"/>
    <property type="match status" value="2"/>
</dbReference>
<dbReference type="InterPro" id="IPR023213">
    <property type="entry name" value="CAT-like_dom_sf"/>
</dbReference>
<dbReference type="EMBL" id="BAAATD010000019">
    <property type="protein sequence ID" value="GAA2635009.1"/>
    <property type="molecule type" value="Genomic_DNA"/>
</dbReference>
<dbReference type="InterPro" id="IPR001242">
    <property type="entry name" value="Condensation_dom"/>
</dbReference>
<dbReference type="Gene3D" id="1.10.1200.10">
    <property type="entry name" value="ACP-like"/>
    <property type="match status" value="1"/>
</dbReference>
<dbReference type="Gene3D" id="3.30.559.30">
    <property type="entry name" value="Nonribosomal peptide synthetase, condensation domain"/>
    <property type="match status" value="1"/>
</dbReference>
<comment type="cofactor">
    <cofactor evidence="1">
        <name>pantetheine 4'-phosphate</name>
        <dbReference type="ChEBI" id="CHEBI:47942"/>
    </cofactor>
</comment>
<reference evidence="6 7" key="1">
    <citation type="journal article" date="2019" name="Int. J. Syst. Evol. Microbiol.">
        <title>The Global Catalogue of Microorganisms (GCM) 10K type strain sequencing project: providing services to taxonomists for standard genome sequencing and annotation.</title>
        <authorList>
            <consortium name="The Broad Institute Genomics Platform"/>
            <consortium name="The Broad Institute Genome Sequencing Center for Infectious Disease"/>
            <person name="Wu L."/>
            <person name="Ma J."/>
        </authorList>
    </citation>
    <scope>NUCLEOTIDE SEQUENCE [LARGE SCALE GENOMIC DNA]</scope>
    <source>
        <strain evidence="6 7">JCM 6833</strain>
    </source>
</reference>
<evidence type="ECO:0000256" key="3">
    <source>
        <dbReference type="ARBA" id="ARBA00022553"/>
    </source>
</evidence>
<evidence type="ECO:0000313" key="6">
    <source>
        <dbReference type="EMBL" id="GAA2635009.1"/>
    </source>
</evidence>
<gene>
    <name evidence="6" type="ORF">GCM10010411_87370</name>
</gene>
<sequence length="1022" mass="107533">MTEVRLPTSFAQERLWLVDQVDPGSAYYNMANGMRLRGELDLTALQRALDTIVARHEALRTTFDSHQGRPVQVVGPPFSIAIDVDDLSALDAAGRSRAVREAAEREAGKPVDLRRGPMLWCRLLRLDETDHVLVLTFHNIVMDAWSTVNFHREFAHCYEAATRGEPPALPELPVQYTDFAVWQRETFTEEVLAGQLDYWRTQLSGAPPALELPADRVRPAHMTHAAAAYPLRLPDEPVRRVRKVARAEGATMHMTLLAALAVTLSRYSGTDDLMIGTPVSNRPDAALEPLIGCFLNTLVLRVDLGGSPTFRQVVGRARETTIDALANQDLSFAQVVAAVGAEREANRFPLTSVSFQVLDGRRWRALDHPELPGLVTTAENVFCKTRFDLEFQLLERPDGTIDGELIASTELFEDATVDRVIEDFGDVVEAVAAAPDQPLTEVVGRLAGDRRTFAAATATRASSYTPRFPTLRSAVEHWSRERPDAVAVMQPGTFADASLTYRDLADEAARLTAVLESLPAGGDHVVTVECPAAPGVVSGALAIIEDGGTALWSPAPTGNSGHLLRPGHAINELAVTDHARLEDARADDAGAVKARADDTGADDTGAGADDARTDDGGADDTRAGAEDTGAVADDAGGGRAGGDDAGCDGAGCDGAGGASRAFGGVAFAVPVGEGTVQLTDGALATGVGAGVAELPAEPGRVWALLDPIQTEVGLLAVYAALISGERLVAVPPALQRSPELVEDLLAGEQAICLIARASTLSRFDTAIGGLGRLPVTTVVLWDDDPAAADALAGGDQDGGRAPHLLAIWPTVEVPWGLSRRPQAAGGPPAYRAGPGVAPLVLTESLERCPVLAVGDLYLSADHLNVGYYGDSTATVRRPDPFMPAGAWMLATGRSARLLPDGRVRLTTGGAGEEARSASAPAAQSPSDTDAAPAALQRLVTDVWGEVLGIRDVDPETSFFALGGHSLLAAQVVARLRSALGWDVPLAAVFKAPTVRGLTALLAAIDPGRPGPDDHPDGASGAL</sequence>
<keyword evidence="2" id="KW-0596">Phosphopantetheine</keyword>
<dbReference type="CDD" id="cd19531">
    <property type="entry name" value="LCL_NRPS-like"/>
    <property type="match status" value="1"/>
</dbReference>
<feature type="region of interest" description="Disordered" evidence="4">
    <location>
        <begin position="906"/>
        <end position="930"/>
    </location>
</feature>
<feature type="compositionally biased region" description="Low complexity" evidence="4">
    <location>
        <begin position="916"/>
        <end position="930"/>
    </location>
</feature>
<feature type="compositionally biased region" description="Basic and acidic residues" evidence="4">
    <location>
        <begin position="609"/>
        <end position="625"/>
    </location>
</feature>
<dbReference type="InterPro" id="IPR009081">
    <property type="entry name" value="PP-bd_ACP"/>
</dbReference>
<proteinExistence type="predicted"/>
<dbReference type="SUPFAM" id="SSF56801">
    <property type="entry name" value="Acetyl-CoA synthetase-like"/>
    <property type="match status" value="1"/>
</dbReference>
<feature type="region of interest" description="Disordered" evidence="4">
    <location>
        <begin position="591"/>
        <end position="642"/>
    </location>
</feature>